<dbReference type="Pfam" id="PF09860">
    <property type="entry name" value="DUF2087"/>
    <property type="match status" value="1"/>
</dbReference>
<feature type="domain" description="DUF2087" evidence="1">
    <location>
        <begin position="72"/>
        <end position="138"/>
    </location>
</feature>
<evidence type="ECO:0000313" key="3">
    <source>
        <dbReference type="Proteomes" id="UP000297736"/>
    </source>
</evidence>
<name>A0A4Z0KMX4_BREAU</name>
<dbReference type="InterPro" id="IPR018656">
    <property type="entry name" value="DUF2087"/>
</dbReference>
<dbReference type="Proteomes" id="UP000297736">
    <property type="component" value="Unassembled WGS sequence"/>
</dbReference>
<proteinExistence type="predicted"/>
<evidence type="ECO:0000259" key="1">
    <source>
        <dbReference type="Pfam" id="PF09860"/>
    </source>
</evidence>
<dbReference type="EMBL" id="RHFF01000007">
    <property type="protein sequence ID" value="TGD39073.1"/>
    <property type="molecule type" value="Genomic_DNA"/>
</dbReference>
<comment type="caution">
    <text evidence="2">The sequence shown here is derived from an EMBL/GenBank/DDBJ whole genome shotgun (WGS) entry which is preliminary data.</text>
</comment>
<dbReference type="AlphaFoldDB" id="A0A4Z0KMX4"/>
<evidence type="ECO:0000313" key="2">
    <source>
        <dbReference type="EMBL" id="TGD39073.1"/>
    </source>
</evidence>
<gene>
    <name evidence="2" type="ORF">EB834_08945</name>
</gene>
<organism evidence="2 3">
    <name type="scientific">Brevibacterium aurantiacum</name>
    <dbReference type="NCBI Taxonomy" id="273384"/>
    <lineage>
        <taxon>Bacteria</taxon>
        <taxon>Bacillati</taxon>
        <taxon>Actinomycetota</taxon>
        <taxon>Actinomycetes</taxon>
        <taxon>Micrococcales</taxon>
        <taxon>Brevibacteriaceae</taxon>
        <taxon>Brevibacterium</taxon>
    </lineage>
</organism>
<sequence length="162" mass="18569">MTKNKDFKTLVRARMSATGENYTSARSALITQELLEATAQQNSAHPEDPELDTALEAFRHKTRSAFMPGTTLLAIPTKRRALVVILLDLLATFDPDRVYTEPEVNDHLRRFHPDCARLRRELVDYGYLGRDPHTGRYWMNTALPDRRGNQAQEAKDLEAFLR</sequence>
<reference evidence="2 3" key="1">
    <citation type="submission" date="2018-10" db="EMBL/GenBank/DDBJ databases">
        <title>Brevibacterium genomes from Austrain hard cheese rinds.</title>
        <authorList>
            <person name="Anast J.M."/>
            <person name="Dzieciol M."/>
            <person name="Schultz D.L."/>
            <person name="Mann E."/>
            <person name="Wagner M."/>
            <person name="Schmitz-Esser S."/>
        </authorList>
    </citation>
    <scope>NUCLEOTIDE SEQUENCE [LARGE SCALE GENOMIC DNA]</scope>
    <source>
        <strain evidence="2 3">L261</strain>
    </source>
</reference>
<dbReference type="RefSeq" id="WP_135447219.1">
    <property type="nucleotide sequence ID" value="NZ_JBQDDQ010000004.1"/>
</dbReference>
<accession>A0A4Z0KMX4</accession>
<protein>
    <submittedName>
        <fullName evidence="2">DUF2087 domain-containing protein</fullName>
    </submittedName>
</protein>